<proteinExistence type="predicted"/>
<evidence type="ECO:0000313" key="1">
    <source>
        <dbReference type="EMBL" id="PQJ29467.1"/>
    </source>
</evidence>
<dbReference type="Proteomes" id="UP000239907">
    <property type="component" value="Unassembled WGS sequence"/>
</dbReference>
<dbReference type="RefSeq" id="WP_105043965.1">
    <property type="nucleotide sequence ID" value="NZ_MQWA01000001.1"/>
</dbReference>
<evidence type="ECO:0000313" key="2">
    <source>
        <dbReference type="Proteomes" id="UP000239907"/>
    </source>
</evidence>
<gene>
    <name evidence="1" type="ORF">BSZ32_13855</name>
</gene>
<dbReference type="EMBL" id="MQWA01000001">
    <property type="protein sequence ID" value="PQJ29467.1"/>
    <property type="molecule type" value="Genomic_DNA"/>
</dbReference>
<organism evidence="1 2">
    <name type="scientific">Rubritalea profundi</name>
    <dbReference type="NCBI Taxonomy" id="1658618"/>
    <lineage>
        <taxon>Bacteria</taxon>
        <taxon>Pseudomonadati</taxon>
        <taxon>Verrucomicrobiota</taxon>
        <taxon>Verrucomicrobiia</taxon>
        <taxon>Verrucomicrobiales</taxon>
        <taxon>Rubritaleaceae</taxon>
        <taxon>Rubritalea</taxon>
    </lineage>
</organism>
<reference evidence="1 2" key="1">
    <citation type="submission" date="2016-12" db="EMBL/GenBank/DDBJ databases">
        <title>Study of bacterial adaptation to deep sea.</title>
        <authorList>
            <person name="Song J."/>
            <person name="Yoshizawa S."/>
            <person name="Kogure K."/>
        </authorList>
    </citation>
    <scope>NUCLEOTIDE SEQUENCE [LARGE SCALE GENOMIC DNA]</scope>
    <source>
        <strain evidence="1 2">SAORIC-165</strain>
    </source>
</reference>
<keyword evidence="2" id="KW-1185">Reference proteome</keyword>
<name>A0A2S7U4M3_9BACT</name>
<dbReference type="AlphaFoldDB" id="A0A2S7U4M3"/>
<comment type="caution">
    <text evidence="1">The sequence shown here is derived from an EMBL/GenBank/DDBJ whole genome shotgun (WGS) entry which is preliminary data.</text>
</comment>
<accession>A0A2S7U4M3</accession>
<protein>
    <submittedName>
        <fullName evidence="1">Uncharacterized protein</fullName>
    </submittedName>
</protein>
<sequence>MTTAHQSKKSQSPSADFLRVMSQRTGRLLSGAIKSGTQFFRNCSLAAAFTAAATPSLIAADYLKKSSYYTEAPQFHTWPDPAAARYKISRIGPIGLSLELIQPAFTRRISAVEPGSPAAATGQLKKSQIIQIIQIIQSIQSINGKCVLAVSGFLNYAGGKKANRQSFWFEEMKLPESVK</sequence>